<gene>
    <name evidence="2" type="ORF">G9272_15275</name>
</gene>
<organism evidence="2 3">
    <name type="scientific">Streptomyces asoensis</name>
    <dbReference type="NCBI Taxonomy" id="249586"/>
    <lineage>
        <taxon>Bacteria</taxon>
        <taxon>Bacillati</taxon>
        <taxon>Actinomycetota</taxon>
        <taxon>Actinomycetes</taxon>
        <taxon>Kitasatosporales</taxon>
        <taxon>Streptomycetaceae</taxon>
        <taxon>Streptomyces</taxon>
    </lineage>
</organism>
<name>A0A6M4WP71_9ACTN</name>
<dbReference type="EMBL" id="CP049838">
    <property type="protein sequence ID" value="QJT01511.1"/>
    <property type="molecule type" value="Genomic_DNA"/>
</dbReference>
<evidence type="ECO:0000256" key="1">
    <source>
        <dbReference type="SAM" id="MobiDB-lite"/>
    </source>
</evidence>
<accession>A0A6M4WP71</accession>
<feature type="region of interest" description="Disordered" evidence="1">
    <location>
        <begin position="22"/>
        <end position="45"/>
    </location>
</feature>
<dbReference type="RefSeq" id="WP_171397080.1">
    <property type="nucleotide sequence ID" value="NZ_CP049838.1"/>
</dbReference>
<keyword evidence="3" id="KW-1185">Reference proteome</keyword>
<proteinExistence type="predicted"/>
<dbReference type="AlphaFoldDB" id="A0A6M4WP71"/>
<reference evidence="2" key="1">
    <citation type="submission" date="2020-03" db="EMBL/GenBank/DDBJ databases">
        <title>Molecular networking-based the target discovery of potent antiproliferative macrolactams: 5/6/7/16 polycyclic ansamycins and glycosylated trienomycin from Streptomyces cacaoi subsp. asoensis.</title>
        <authorList>
            <person name="Liu L.-L."/>
        </authorList>
    </citation>
    <scope>NUCLEOTIDE SEQUENCE [LARGE SCALE GENOMIC DNA]</scope>
    <source>
        <strain evidence="2">H2S5</strain>
    </source>
</reference>
<evidence type="ECO:0000313" key="2">
    <source>
        <dbReference type="EMBL" id="QJT01511.1"/>
    </source>
</evidence>
<evidence type="ECO:0000313" key="3">
    <source>
        <dbReference type="Proteomes" id="UP000502665"/>
    </source>
</evidence>
<sequence>MSVPYFTDRYGDRYDAVKATTPTCARPRTRREAPGKQRSGLRRLR</sequence>
<dbReference type="Proteomes" id="UP000502665">
    <property type="component" value="Chromosome"/>
</dbReference>
<protein>
    <submittedName>
        <fullName evidence="2">Uncharacterized protein</fullName>
    </submittedName>
</protein>